<keyword evidence="3" id="KW-1185">Reference proteome</keyword>
<protein>
    <submittedName>
        <fullName evidence="2">Gene expression modulator</fullName>
    </submittedName>
</protein>
<dbReference type="NCBIfam" id="NF008191">
    <property type="entry name" value="PRK10945.1"/>
    <property type="match status" value="1"/>
</dbReference>
<dbReference type="SUPFAM" id="SSF68989">
    <property type="entry name" value="Hemolysin expression modulating protein HHA"/>
    <property type="match status" value="1"/>
</dbReference>
<dbReference type="EMBL" id="CP002824">
    <property type="protein sequence ID" value="AEG96705.1"/>
    <property type="molecule type" value="Genomic_DNA"/>
</dbReference>
<dbReference type="AlphaFoldDB" id="A0A0H3FMR4"/>
<dbReference type="KEGG" id="eae:EAE_08915"/>
<comment type="similarity">
    <text evidence="1">Belongs to the Hha/YmoA/Cnu family.</text>
</comment>
<dbReference type="HOGENOM" id="CLU_190629_0_0_6"/>
<dbReference type="eggNOG" id="ENOG5032SGA">
    <property type="taxonomic scope" value="Bacteria"/>
</dbReference>
<evidence type="ECO:0000313" key="3">
    <source>
        <dbReference type="Proteomes" id="UP000008881"/>
    </source>
</evidence>
<dbReference type="OrthoDB" id="6445588at2"/>
<dbReference type="RefSeq" id="WP_015704109.1">
    <property type="nucleotide sequence ID" value="NC_015663.1"/>
</dbReference>
<dbReference type="Pfam" id="PF05321">
    <property type="entry name" value="HHA"/>
    <property type="match status" value="1"/>
</dbReference>
<dbReference type="GeneID" id="93309961"/>
<proteinExistence type="inferred from homology"/>
<gene>
    <name evidence="2" type="ordered locus">EAE_08915</name>
</gene>
<evidence type="ECO:0000256" key="1">
    <source>
        <dbReference type="ARBA" id="ARBA00010526"/>
    </source>
</evidence>
<accession>A0A0H3FMR4</accession>
<sequence length="67" mass="8054">MTRHKWLLRHRRCTSRDTLEKVIDKNKYDLTDDELEPFNAAVDHRLAELTMGKLYDRVPPGVWKFVK</sequence>
<name>A0A0H3FMR4_KLEAK</name>
<evidence type="ECO:0000313" key="2">
    <source>
        <dbReference type="EMBL" id="AEG96705.1"/>
    </source>
</evidence>
<dbReference type="PATRIC" id="fig|1028307.3.peg.1778"/>
<dbReference type="Proteomes" id="UP000008881">
    <property type="component" value="Chromosome"/>
</dbReference>
<organism evidence="2 3">
    <name type="scientific">Klebsiella aerogenes (strain ATCC 13048 / DSM 30053 / CCUG 1429 / JCM 1235 / KCTC 2190 / NBRC 13534 / NCIMB 10102 / NCTC 10006 / CDC 819-56)</name>
    <name type="common">Enterobacter aerogenes</name>
    <dbReference type="NCBI Taxonomy" id="1028307"/>
    <lineage>
        <taxon>Bacteria</taxon>
        <taxon>Pseudomonadati</taxon>
        <taxon>Pseudomonadota</taxon>
        <taxon>Gammaproteobacteria</taxon>
        <taxon>Enterobacterales</taxon>
        <taxon>Enterobacteriaceae</taxon>
        <taxon>Klebsiella/Raoultella group</taxon>
        <taxon>Klebsiella</taxon>
    </lineage>
</organism>
<dbReference type="InterPro" id="IPR036666">
    <property type="entry name" value="HHA_sf"/>
</dbReference>
<dbReference type="InterPro" id="IPR007985">
    <property type="entry name" value="Hemolysn_expr_modulating_HHA"/>
</dbReference>
<reference evidence="2 3" key="1">
    <citation type="journal article" date="2012" name="J. Bacteriol.">
        <title>Complete genome sequence of Enterobacter aerogenes KCTC 2190.</title>
        <authorList>
            <person name="Shin S.H."/>
            <person name="Kim S."/>
            <person name="Kim J.Y."/>
            <person name="Lee S."/>
            <person name="Um Y."/>
            <person name="Oh M.K."/>
            <person name="Kim Y.R."/>
            <person name="Lee J."/>
            <person name="Yang K.S."/>
        </authorList>
    </citation>
    <scope>NUCLEOTIDE SEQUENCE [LARGE SCALE GENOMIC DNA]</scope>
    <source>
        <strain evidence="2 3">KCTC 2190</strain>
    </source>
</reference>
<dbReference type="Gene3D" id="1.20.1280.40">
    <property type="entry name" value="HHA"/>
    <property type="match status" value="1"/>
</dbReference>